<dbReference type="SMART" id="SM00112">
    <property type="entry name" value="CA"/>
    <property type="match status" value="6"/>
</dbReference>
<feature type="domain" description="Cadherin" evidence="14">
    <location>
        <begin position="134"/>
        <end position="253"/>
    </location>
</feature>
<evidence type="ECO:0000256" key="3">
    <source>
        <dbReference type="ARBA" id="ARBA00022692"/>
    </source>
</evidence>
<dbReference type="GO" id="GO:0005509">
    <property type="term" value="F:calcium ion binding"/>
    <property type="evidence" value="ECO:0007669"/>
    <property type="project" value="UniProtKB-UniRule"/>
</dbReference>
<feature type="chain" id="PRO_5044546574" evidence="13">
    <location>
        <begin position="17"/>
        <end position="1026"/>
    </location>
</feature>
<gene>
    <name evidence="15" type="ORF">HDID_LOCUS8413</name>
    <name evidence="16" type="ORF">WMSIL1_LOCUS5663</name>
</gene>
<feature type="domain" description="Cadherin" evidence="14">
    <location>
        <begin position="298"/>
        <end position="384"/>
    </location>
</feature>
<dbReference type="Gene3D" id="2.60.40.60">
    <property type="entry name" value="Cadherins"/>
    <property type="match status" value="7"/>
</dbReference>
<feature type="domain" description="Cadherin" evidence="14">
    <location>
        <begin position="635"/>
        <end position="751"/>
    </location>
</feature>
<dbReference type="InterPro" id="IPR002126">
    <property type="entry name" value="Cadherin-like_dom"/>
</dbReference>
<dbReference type="OrthoDB" id="6252479at2759"/>
<feature type="transmembrane region" description="Helical" evidence="12">
    <location>
        <begin position="948"/>
        <end position="972"/>
    </location>
</feature>
<keyword evidence="7 12" id="KW-1133">Transmembrane helix</keyword>
<dbReference type="InterPro" id="IPR020894">
    <property type="entry name" value="Cadherin_CS"/>
</dbReference>
<evidence type="ECO:0000256" key="6">
    <source>
        <dbReference type="ARBA" id="ARBA00022889"/>
    </source>
</evidence>
<organism evidence="19">
    <name type="scientific">Hymenolepis diminuta</name>
    <name type="common">Rat tapeworm</name>
    <dbReference type="NCBI Taxonomy" id="6216"/>
    <lineage>
        <taxon>Eukaryota</taxon>
        <taxon>Metazoa</taxon>
        <taxon>Spiralia</taxon>
        <taxon>Lophotrochozoa</taxon>
        <taxon>Platyhelminthes</taxon>
        <taxon>Cestoda</taxon>
        <taxon>Eucestoda</taxon>
        <taxon>Cyclophyllidea</taxon>
        <taxon>Hymenolepididae</taxon>
        <taxon>Hymenolepis</taxon>
    </lineage>
</organism>
<keyword evidence="9" id="KW-1015">Disulfide bond</keyword>
<evidence type="ECO:0000256" key="7">
    <source>
        <dbReference type="ARBA" id="ARBA00022989"/>
    </source>
</evidence>
<keyword evidence="10" id="KW-0325">Glycoprotein</keyword>
<evidence type="ECO:0000259" key="14">
    <source>
        <dbReference type="PROSITE" id="PS50268"/>
    </source>
</evidence>
<keyword evidence="4" id="KW-0677">Repeat</keyword>
<dbReference type="PANTHER" id="PTHR24028:SF328">
    <property type="entry name" value="CADHERIN-3"/>
    <property type="match status" value="1"/>
</dbReference>
<dbReference type="WBParaSite" id="HDID_0000841501-mRNA-1">
    <property type="protein sequence ID" value="HDID_0000841501-mRNA-1"/>
    <property type="gene ID" value="HDID_0000841501"/>
</dbReference>
<dbReference type="Proteomes" id="UP000321570">
    <property type="component" value="Unassembled WGS sequence"/>
</dbReference>
<reference evidence="16 18" key="3">
    <citation type="submission" date="2019-07" db="EMBL/GenBank/DDBJ databases">
        <authorList>
            <person name="Jastrzebski P J."/>
            <person name="Paukszto L."/>
            <person name="Jastrzebski P J."/>
        </authorList>
    </citation>
    <scope>NUCLEOTIDE SEQUENCE [LARGE SCALE GENOMIC DNA]</scope>
    <source>
        <strain evidence="16 18">WMS-il1</strain>
    </source>
</reference>
<evidence type="ECO:0000256" key="5">
    <source>
        <dbReference type="ARBA" id="ARBA00022837"/>
    </source>
</evidence>
<feature type="signal peptide" evidence="13">
    <location>
        <begin position="1"/>
        <end position="16"/>
    </location>
</feature>
<dbReference type="InterPro" id="IPR015919">
    <property type="entry name" value="Cadherin-like_sf"/>
</dbReference>
<evidence type="ECO:0000313" key="18">
    <source>
        <dbReference type="Proteomes" id="UP000321570"/>
    </source>
</evidence>
<dbReference type="PROSITE" id="PS00232">
    <property type="entry name" value="CADHERIN_1"/>
    <property type="match status" value="3"/>
</dbReference>
<evidence type="ECO:0000256" key="13">
    <source>
        <dbReference type="SAM" id="SignalP"/>
    </source>
</evidence>
<evidence type="ECO:0000256" key="10">
    <source>
        <dbReference type="ARBA" id="ARBA00023180"/>
    </source>
</evidence>
<keyword evidence="3 12" id="KW-0812">Transmembrane</keyword>
<feature type="domain" description="Cadherin" evidence="14">
    <location>
        <begin position="410"/>
        <end position="522"/>
    </location>
</feature>
<evidence type="ECO:0000256" key="12">
    <source>
        <dbReference type="SAM" id="Phobius"/>
    </source>
</evidence>
<name>A0A0R3SSV4_HYMDI</name>
<dbReference type="EMBL" id="CABIJS010000188">
    <property type="protein sequence ID" value="VUZ45813.1"/>
    <property type="molecule type" value="Genomic_DNA"/>
</dbReference>
<keyword evidence="18" id="KW-1185">Reference proteome</keyword>
<dbReference type="GO" id="GO:0005886">
    <property type="term" value="C:plasma membrane"/>
    <property type="evidence" value="ECO:0007669"/>
    <property type="project" value="InterPro"/>
</dbReference>
<accession>A0A0R3SSV4</accession>
<dbReference type="Proteomes" id="UP000274504">
    <property type="component" value="Unassembled WGS sequence"/>
</dbReference>
<keyword evidence="2" id="KW-0245">EGF-like domain</keyword>
<keyword evidence="13" id="KW-0732">Signal</keyword>
<keyword evidence="5 11" id="KW-0106">Calcium</keyword>
<dbReference type="STRING" id="6216.A0A0R3SSV4"/>
<dbReference type="PANTHER" id="PTHR24028">
    <property type="entry name" value="CADHERIN-87A"/>
    <property type="match status" value="1"/>
</dbReference>
<dbReference type="AlphaFoldDB" id="A0A0R3SSV4"/>
<protein>
    <submittedName>
        <fullName evidence="19">Cadherin domain-containing protein</fullName>
    </submittedName>
</protein>
<proteinExistence type="predicted"/>
<evidence type="ECO:0000256" key="2">
    <source>
        <dbReference type="ARBA" id="ARBA00022536"/>
    </source>
</evidence>
<feature type="domain" description="Cadherin" evidence="14">
    <location>
        <begin position="18"/>
        <end position="133"/>
    </location>
</feature>
<evidence type="ECO:0000256" key="4">
    <source>
        <dbReference type="ARBA" id="ARBA00022737"/>
    </source>
</evidence>
<evidence type="ECO:0000313" key="17">
    <source>
        <dbReference type="Proteomes" id="UP000274504"/>
    </source>
</evidence>
<dbReference type="FunFam" id="2.60.40.60:FF:000039">
    <property type="entry name" value="FAT atypical cadherin 3"/>
    <property type="match status" value="1"/>
</dbReference>
<sequence length="1026" mass="114885">MHLIIWIFPFLPLIVCEAPYVHRFHVRENTSPGTIIGQLNVQHQKSFTSLAGKPLADCIYIHPTNGSILTIQPIDREVICENNEFANTSLISQHFDDPSCEVAFLVHITTNGESLLETVYLSILDENDNPPRFEPSTTTISIPESSPIGGLFYLPSAKDADLGKNGIVNYHLSRVHSDTNPQNCPPYTANEDVYFTLSMTEDQAPQLRQVGELDYEKFHDLYYCLHAYDGEGLTGALLVNIEIQDVNDNSPQWTGLPYHVHLPECIQQQQQSLWKTSSELRSFLRVSGFGYDTPFRFLMQLTATDADSKEYGLIKYSVIQKKSESQSGYKTIIHGDKVYIIGHLDYETTLKFSIAVEARDGGGLTNVTNIEVTLEDCNDNIPVIAVTSLSSLTQENLSERSYYKHTDIWMAEEDEMEIKLATITVSDADTGDNAAISCDVEWNNLIGSNPFTLIPLKTPSAAIKVPTVFILVKRSGVKLDREVTSRVHVTIICADRGHPQANIARKTIDIGIWDINDNPPKFRSNLDIGVQENEPEGTVAGYIQANDIDFGVNAALKYSIKSCDQNDSNLSFKIDERSGKITTLRPLDREMISYYCVTVIAKDDGKPQLSSSVNVNISVYDVNDSPPVFQGNRNESERIIFEIPESFDQERFIDKFLGQINVTDQDYGANGTLEFSLKQPPGPFWQGNSPAYFRISRKGQLHVDGVLDREMQSEHEFTVIVSDSGPFHQRLTSEIGVTVRLLDQNDNGPVFTEPPGLTKAPHAGAATVNVTHDIPVNSSVLRICAKDSDLEENSKLNFTLRCTKYLKPYFDIGPIEDSGSDEKCAHLIVIKSLSEMIKSSSLKHASSPVEHQIYVTVMDVGSSQFIKTARICLFIGDDSMTTVPLILNRHQEHNKDSVMAAKHAWNQSNGNQKQSYQTTDPEVKFNRTMQAKIAADSNSFLGQSKAKYLFVVALVIFVMFIVVLGLLAFLFIRDFPSKRQSSRQQTSGERSVNNLHYSTCQTMPFVYATDYPEGEFLIYFQFALFE</sequence>
<dbReference type="EMBL" id="UYSG01011074">
    <property type="protein sequence ID" value="VDL60731.1"/>
    <property type="molecule type" value="Genomic_DNA"/>
</dbReference>
<evidence type="ECO:0000256" key="11">
    <source>
        <dbReference type="PROSITE-ProRule" id="PRU00043"/>
    </source>
</evidence>
<dbReference type="SUPFAM" id="SSF49313">
    <property type="entry name" value="Cadherin-like"/>
    <property type="match status" value="7"/>
</dbReference>
<evidence type="ECO:0000313" key="19">
    <source>
        <dbReference type="WBParaSite" id="HDID_0000841501-mRNA-1"/>
    </source>
</evidence>
<dbReference type="PRINTS" id="PR00205">
    <property type="entry name" value="CADHERIN"/>
</dbReference>
<keyword evidence="8 12" id="KW-0472">Membrane</keyword>
<feature type="domain" description="Cadherin" evidence="14">
    <location>
        <begin position="522"/>
        <end position="629"/>
    </location>
</feature>
<evidence type="ECO:0000313" key="16">
    <source>
        <dbReference type="EMBL" id="VUZ45813.1"/>
    </source>
</evidence>
<dbReference type="GO" id="GO:0007156">
    <property type="term" value="P:homophilic cell adhesion via plasma membrane adhesion molecules"/>
    <property type="evidence" value="ECO:0007669"/>
    <property type="project" value="InterPro"/>
</dbReference>
<reference evidence="19" key="1">
    <citation type="submission" date="2017-02" db="UniProtKB">
        <authorList>
            <consortium name="WormBaseParasite"/>
        </authorList>
    </citation>
    <scope>IDENTIFICATION</scope>
</reference>
<dbReference type="Pfam" id="PF00028">
    <property type="entry name" value="Cadherin"/>
    <property type="match status" value="2"/>
</dbReference>
<dbReference type="InterPro" id="IPR050174">
    <property type="entry name" value="Protocadherin/Cadherin-CA"/>
</dbReference>
<comment type="subcellular location">
    <subcellularLocation>
        <location evidence="1">Membrane</location>
        <topology evidence="1">Single-pass membrane protein</topology>
    </subcellularLocation>
</comment>
<reference evidence="15 17" key="2">
    <citation type="submission" date="2018-11" db="EMBL/GenBank/DDBJ databases">
        <authorList>
            <consortium name="Pathogen Informatics"/>
        </authorList>
    </citation>
    <scope>NUCLEOTIDE SEQUENCE [LARGE SCALE GENOMIC DNA]</scope>
</reference>
<evidence type="ECO:0000256" key="9">
    <source>
        <dbReference type="ARBA" id="ARBA00023157"/>
    </source>
</evidence>
<feature type="domain" description="Cadherin" evidence="14">
    <location>
        <begin position="762"/>
        <end position="886"/>
    </location>
</feature>
<evidence type="ECO:0000256" key="8">
    <source>
        <dbReference type="ARBA" id="ARBA00023136"/>
    </source>
</evidence>
<evidence type="ECO:0000256" key="1">
    <source>
        <dbReference type="ARBA" id="ARBA00004167"/>
    </source>
</evidence>
<keyword evidence="6" id="KW-0130">Cell adhesion</keyword>
<evidence type="ECO:0000313" key="15">
    <source>
        <dbReference type="EMBL" id="VDL60731.1"/>
    </source>
</evidence>
<dbReference type="PROSITE" id="PS50268">
    <property type="entry name" value="CADHERIN_2"/>
    <property type="match status" value="7"/>
</dbReference>
<dbReference type="CDD" id="cd11304">
    <property type="entry name" value="Cadherin_repeat"/>
    <property type="match status" value="6"/>
</dbReference>